<dbReference type="PROSITE" id="PS50156">
    <property type="entry name" value="SSD"/>
    <property type="match status" value="2"/>
</dbReference>
<keyword evidence="9" id="KW-1185">Reference proteome</keyword>
<evidence type="ECO:0000313" key="9">
    <source>
        <dbReference type="Proteomes" id="UP000582974"/>
    </source>
</evidence>
<evidence type="ECO:0000259" key="7">
    <source>
        <dbReference type="PROSITE" id="PS50156"/>
    </source>
</evidence>
<feature type="transmembrane region" description="Helical" evidence="6">
    <location>
        <begin position="748"/>
        <end position="772"/>
    </location>
</feature>
<comment type="subcellular location">
    <subcellularLocation>
        <location evidence="1">Cell membrane</location>
        <topology evidence="1">Multi-pass membrane protein</topology>
    </subcellularLocation>
</comment>
<organism evidence="8 9">
    <name type="scientific">Haloechinothrix aidingensis</name>
    <dbReference type="NCBI Taxonomy" id="2752311"/>
    <lineage>
        <taxon>Bacteria</taxon>
        <taxon>Bacillati</taxon>
        <taxon>Actinomycetota</taxon>
        <taxon>Actinomycetes</taxon>
        <taxon>Pseudonocardiales</taxon>
        <taxon>Pseudonocardiaceae</taxon>
        <taxon>Haloechinothrix</taxon>
    </lineage>
</organism>
<evidence type="ECO:0000256" key="2">
    <source>
        <dbReference type="ARBA" id="ARBA00022475"/>
    </source>
</evidence>
<evidence type="ECO:0000256" key="5">
    <source>
        <dbReference type="ARBA" id="ARBA00023136"/>
    </source>
</evidence>
<feature type="transmembrane region" description="Helical" evidence="6">
    <location>
        <begin position="421"/>
        <end position="439"/>
    </location>
</feature>
<sequence length="781" mass="80035">MRILLSRLEAAGTRHPRSVLTALVVATLGFAVLASTNEFEVDITQLGRDDAEAAQALDRAQEDFVDPSATVQVILDAGPGANILTGAGFGAAAQATDIATDALGADVRDGDRGGPHVSSLGAALREQGVDPTAVGDDTLAASTAELITSNPRLATLVSDDVDLEDGSARAMVLVLGIDQELAKSERIEAGERVQAAFEDPEPAALGDMRVTVFSLGLFDSGMLDAVQSEAPMLFAIALLVVLAVLALMYRSVFDVAVGFAGLLCTVVWTFGIAAVLGPAHLGWTGPLTQLAIIVPVLLVGLGIDYSVHLTARYREQRAAGENPADAAGGALRTVGIALMLATVATAAGFATTATAPLPMIADFGVFVAVGVLCAFAIMTLLVPAARVLRDHGGARQPGRVREIGLGRLAGAPVTLARRAPALGLAVATLLTLGSLLAATDLDTEFDRDDFVPTGSDIEATLTHQKELFGSGVTETTYAVVDGDFTDGELTAAIRRAHGNLADVPGVRTVGGTPQATSVVSLAARTGADVTGEGDLAAVYERLRGTVGEQQVGQFLSADDRAGLVHIRTTAGDSGAERLRAEIENAFAPVSDTGASVTVTSEPIIVNGMNDDLGRFQARAIALTLSVVLGLLVAYYTAAYRRPVLGVIAMTPAVAGASWTLGTMWLLGISFNALTATLTAIAIGIGVPYGVHVVNRFTEDRRCASAGDAIARTLRNTGGALAGSALTTLGALVVLSLSNLPPIRSLGVLGGAAIAFALLAATLVAPGMLVLWARSHDGSGRG</sequence>
<dbReference type="Pfam" id="PF03176">
    <property type="entry name" value="MMPL"/>
    <property type="match status" value="2"/>
</dbReference>
<dbReference type="PANTHER" id="PTHR33406">
    <property type="entry name" value="MEMBRANE PROTEIN MJ1562-RELATED"/>
    <property type="match status" value="1"/>
</dbReference>
<dbReference type="InterPro" id="IPR050545">
    <property type="entry name" value="Mycobact_MmpL"/>
</dbReference>
<feature type="transmembrane region" description="Helical" evidence="6">
    <location>
        <begin position="715"/>
        <end position="736"/>
    </location>
</feature>
<accession>A0A838A5V5</accession>
<dbReference type="EMBL" id="JACCKD010000001">
    <property type="protein sequence ID" value="MBA0124428.1"/>
    <property type="molecule type" value="Genomic_DNA"/>
</dbReference>
<dbReference type="PANTHER" id="PTHR33406:SF13">
    <property type="entry name" value="MEMBRANE PROTEIN YDFJ"/>
    <property type="match status" value="1"/>
</dbReference>
<dbReference type="RefSeq" id="WP_180891294.1">
    <property type="nucleotide sequence ID" value="NZ_JACCKD010000001.1"/>
</dbReference>
<gene>
    <name evidence="8" type="ORF">H0B56_02605</name>
</gene>
<evidence type="ECO:0000256" key="4">
    <source>
        <dbReference type="ARBA" id="ARBA00022989"/>
    </source>
</evidence>
<dbReference type="InterPro" id="IPR004869">
    <property type="entry name" value="MMPL_dom"/>
</dbReference>
<feature type="domain" description="SSD" evidence="7">
    <location>
        <begin position="258"/>
        <end position="388"/>
    </location>
</feature>
<dbReference type="GO" id="GO:0005886">
    <property type="term" value="C:plasma membrane"/>
    <property type="evidence" value="ECO:0007669"/>
    <property type="project" value="UniProtKB-SubCell"/>
</dbReference>
<feature type="transmembrane region" description="Helical" evidence="6">
    <location>
        <begin position="256"/>
        <end position="281"/>
    </location>
</feature>
<feature type="transmembrane region" description="Helical" evidence="6">
    <location>
        <begin position="230"/>
        <end position="249"/>
    </location>
</feature>
<feature type="transmembrane region" description="Helical" evidence="6">
    <location>
        <begin position="643"/>
        <end position="666"/>
    </location>
</feature>
<feature type="transmembrane region" description="Helical" evidence="6">
    <location>
        <begin position="287"/>
        <end position="308"/>
    </location>
</feature>
<dbReference type="Proteomes" id="UP000582974">
    <property type="component" value="Unassembled WGS sequence"/>
</dbReference>
<evidence type="ECO:0000313" key="8">
    <source>
        <dbReference type="EMBL" id="MBA0124428.1"/>
    </source>
</evidence>
<feature type="domain" description="SSD" evidence="7">
    <location>
        <begin position="641"/>
        <end position="770"/>
    </location>
</feature>
<reference evidence="8 9" key="1">
    <citation type="submission" date="2020-07" db="EMBL/GenBank/DDBJ databases">
        <title>Genome of Haloechinothrix sp.</title>
        <authorList>
            <person name="Tang S.-K."/>
            <person name="Yang L."/>
            <person name="Zhu W.-Y."/>
        </authorList>
    </citation>
    <scope>NUCLEOTIDE SEQUENCE [LARGE SCALE GENOMIC DNA]</scope>
    <source>
        <strain evidence="8 9">YIM 98757</strain>
    </source>
</reference>
<evidence type="ECO:0000256" key="6">
    <source>
        <dbReference type="SAM" id="Phobius"/>
    </source>
</evidence>
<feature type="transmembrane region" description="Helical" evidence="6">
    <location>
        <begin position="329"/>
        <end position="351"/>
    </location>
</feature>
<evidence type="ECO:0000256" key="1">
    <source>
        <dbReference type="ARBA" id="ARBA00004651"/>
    </source>
</evidence>
<protein>
    <submittedName>
        <fullName evidence="8">MMPL family transporter</fullName>
    </submittedName>
</protein>
<keyword evidence="5 6" id="KW-0472">Membrane</keyword>
<dbReference type="SUPFAM" id="SSF82866">
    <property type="entry name" value="Multidrug efflux transporter AcrB transmembrane domain"/>
    <property type="match status" value="2"/>
</dbReference>
<name>A0A838A5V5_9PSEU</name>
<dbReference type="Gene3D" id="1.20.1640.10">
    <property type="entry name" value="Multidrug efflux transporter AcrB transmembrane domain"/>
    <property type="match status" value="2"/>
</dbReference>
<dbReference type="InterPro" id="IPR000731">
    <property type="entry name" value="SSD"/>
</dbReference>
<dbReference type="AlphaFoldDB" id="A0A838A5V5"/>
<evidence type="ECO:0000256" key="3">
    <source>
        <dbReference type="ARBA" id="ARBA00022692"/>
    </source>
</evidence>
<keyword evidence="4 6" id="KW-1133">Transmembrane helix</keyword>
<feature type="transmembrane region" description="Helical" evidence="6">
    <location>
        <begin position="672"/>
        <end position="694"/>
    </location>
</feature>
<feature type="transmembrane region" description="Helical" evidence="6">
    <location>
        <begin position="615"/>
        <end position="636"/>
    </location>
</feature>
<keyword evidence="2" id="KW-1003">Cell membrane</keyword>
<proteinExistence type="predicted"/>
<keyword evidence="3 6" id="KW-0812">Transmembrane</keyword>
<feature type="transmembrane region" description="Helical" evidence="6">
    <location>
        <begin position="363"/>
        <end position="385"/>
    </location>
</feature>
<comment type="caution">
    <text evidence="8">The sequence shown here is derived from an EMBL/GenBank/DDBJ whole genome shotgun (WGS) entry which is preliminary data.</text>
</comment>